<organism evidence="2 3">
    <name type="scientific">Budvicia aquatica</name>
    <dbReference type="NCBI Taxonomy" id="82979"/>
    <lineage>
        <taxon>Bacteria</taxon>
        <taxon>Pseudomonadati</taxon>
        <taxon>Pseudomonadota</taxon>
        <taxon>Gammaproteobacteria</taxon>
        <taxon>Enterobacterales</taxon>
        <taxon>Budviciaceae</taxon>
        <taxon>Budvicia</taxon>
    </lineage>
</organism>
<dbReference type="InterPro" id="IPR035087">
    <property type="entry name" value="MatP_N"/>
</dbReference>
<feature type="domain" description="MatP N-terminal" evidence="1">
    <location>
        <begin position="32"/>
        <end position="102"/>
    </location>
</feature>
<gene>
    <name evidence="2" type="primary">matP</name>
    <name evidence="2" type="ORF">NCTC12282_05258</name>
</gene>
<dbReference type="AlphaFoldDB" id="A0A484ZUX6"/>
<dbReference type="EMBL" id="CAADJA010000002">
    <property type="protein sequence ID" value="VFS51611.1"/>
    <property type="molecule type" value="Genomic_DNA"/>
</dbReference>
<dbReference type="Pfam" id="PF06303">
    <property type="entry name" value="MatP"/>
    <property type="match status" value="1"/>
</dbReference>
<sequence length="151" mass="17331">MALKHMLLGCSDGDKSCYARNVTRSLSGCFMKYQQLDNLESGWKWKYLVKKHREGEAITRYIEYSAAQEIIDELLRLENEPHKVQEWINAHINPDLDNRLKQLSGLDVSVILTLSSSIPARNQSILNFLCGRDFPVYRSAGALPCRKLLFN</sequence>
<dbReference type="InterPro" id="IPR038339">
    <property type="entry name" value="MatP_N_sf"/>
</dbReference>
<evidence type="ECO:0000313" key="3">
    <source>
        <dbReference type="Proteomes" id="UP000373449"/>
    </source>
</evidence>
<protein>
    <submittedName>
        <fullName evidence="2">Macrodomain Ter protein</fullName>
    </submittedName>
</protein>
<evidence type="ECO:0000313" key="2">
    <source>
        <dbReference type="EMBL" id="VFS51611.1"/>
    </source>
</evidence>
<proteinExistence type="predicted"/>
<name>A0A484ZUX6_9GAMM</name>
<dbReference type="Proteomes" id="UP000373449">
    <property type="component" value="Unassembled WGS sequence"/>
</dbReference>
<accession>A0A484ZUX6</accession>
<dbReference type="Gene3D" id="1.20.1270.380">
    <property type="entry name" value="MatP, N-terminal domain"/>
    <property type="match status" value="1"/>
</dbReference>
<evidence type="ECO:0000259" key="1">
    <source>
        <dbReference type="Pfam" id="PF06303"/>
    </source>
</evidence>
<reference evidence="2 3" key="1">
    <citation type="submission" date="2019-03" db="EMBL/GenBank/DDBJ databases">
        <authorList>
            <consortium name="Pathogen Informatics"/>
        </authorList>
    </citation>
    <scope>NUCLEOTIDE SEQUENCE [LARGE SCALE GENOMIC DNA]</scope>
    <source>
        <strain evidence="2 3">NCTC12282</strain>
    </source>
</reference>